<dbReference type="AlphaFoldDB" id="A0AAJ8JV87"/>
<proteinExistence type="predicted"/>
<reference evidence="2" key="2">
    <citation type="journal article" date="2022" name="Elife">
        <title>Obligate sexual reproduction of a homothallic fungus closely related to the Cryptococcus pathogenic species complex.</title>
        <authorList>
            <person name="Passer A.R."/>
            <person name="Clancey S.A."/>
            <person name="Shea T."/>
            <person name="David-Palma M."/>
            <person name="Averette A.F."/>
            <person name="Boekhout T."/>
            <person name="Porcel B.M."/>
            <person name="Nowrousian M."/>
            <person name="Cuomo C.A."/>
            <person name="Sun S."/>
            <person name="Heitman J."/>
            <person name="Coelho M.A."/>
        </authorList>
    </citation>
    <scope>NUCLEOTIDE SEQUENCE</scope>
    <source>
        <strain evidence="2">CBS 7841</strain>
    </source>
</reference>
<dbReference type="InterPro" id="IPR009327">
    <property type="entry name" value="Cupin_DUF985"/>
</dbReference>
<dbReference type="RefSeq" id="XP_066069769.1">
    <property type="nucleotide sequence ID" value="XM_066213672.1"/>
</dbReference>
<dbReference type="GeneID" id="91088495"/>
<dbReference type="PANTHER" id="PTHR33387">
    <property type="entry name" value="RMLC-LIKE JELLY ROLL FOLD PROTEIN"/>
    <property type="match status" value="1"/>
</dbReference>
<dbReference type="CDD" id="cd06121">
    <property type="entry name" value="cupin_YML079wp"/>
    <property type="match status" value="1"/>
</dbReference>
<protein>
    <recommendedName>
        <fullName evidence="1">DUF985 domain-containing protein</fullName>
    </recommendedName>
</protein>
<sequence>MLTVCPPLLEPRIDLFLPVGTTTDYGRRTAPTRGTDASHPIAPSPPFCRPRHSLLLPSLHHHHSLLNLLSTQPTHCHSPLTPMRLHHYTTWAALAVLPRGMLATPMDQRSALDIIHQLNLAPNVEKGYYAQTFQDPDTVDNRSVSTLIYYLLEGDAGESEWHRVDATEVWHFYAGAPLVLSLLPGGGASRDGTVARRTLGPDIFDEQTPQVVIPKDTWQSARSLGAWTLVGTTMAPGFVPAGFQLAPPGAPGSIRGEMGGA</sequence>
<keyword evidence="3" id="KW-1185">Reference proteome</keyword>
<dbReference type="EMBL" id="CP143788">
    <property type="protein sequence ID" value="WVN89069.1"/>
    <property type="molecule type" value="Genomic_DNA"/>
</dbReference>
<accession>A0AAJ8JV87</accession>
<name>A0AAJ8JV87_9TREE</name>
<dbReference type="Pfam" id="PF06172">
    <property type="entry name" value="Cupin_5"/>
    <property type="match status" value="1"/>
</dbReference>
<dbReference type="Gene3D" id="2.60.120.10">
    <property type="entry name" value="Jelly Rolls"/>
    <property type="match status" value="1"/>
</dbReference>
<dbReference type="InterPro" id="IPR014710">
    <property type="entry name" value="RmlC-like_jellyroll"/>
</dbReference>
<reference evidence="2" key="1">
    <citation type="submission" date="2016-06" db="EMBL/GenBank/DDBJ databases">
        <authorList>
            <person name="Cuomo C."/>
            <person name="Litvintseva A."/>
            <person name="Heitman J."/>
            <person name="Chen Y."/>
            <person name="Sun S."/>
            <person name="Springer D."/>
            <person name="Dromer F."/>
            <person name="Young S."/>
            <person name="Zeng Q."/>
            <person name="Chapman S."/>
            <person name="Gujja S."/>
            <person name="Saif S."/>
            <person name="Birren B."/>
        </authorList>
    </citation>
    <scope>NUCLEOTIDE SEQUENCE</scope>
    <source>
        <strain evidence="2">CBS 7841</strain>
    </source>
</reference>
<dbReference type="PANTHER" id="PTHR33387:SF3">
    <property type="entry name" value="DUF985 DOMAIN-CONTAINING PROTEIN"/>
    <property type="match status" value="1"/>
</dbReference>
<dbReference type="Proteomes" id="UP000094043">
    <property type="component" value="Chromosome 5"/>
</dbReference>
<gene>
    <name evidence="2" type="ORF">L203_104285</name>
</gene>
<evidence type="ECO:0000259" key="1">
    <source>
        <dbReference type="Pfam" id="PF06172"/>
    </source>
</evidence>
<organism evidence="2 3">
    <name type="scientific">Cryptococcus depauperatus CBS 7841</name>
    <dbReference type="NCBI Taxonomy" id="1295531"/>
    <lineage>
        <taxon>Eukaryota</taxon>
        <taxon>Fungi</taxon>
        <taxon>Dikarya</taxon>
        <taxon>Basidiomycota</taxon>
        <taxon>Agaricomycotina</taxon>
        <taxon>Tremellomycetes</taxon>
        <taxon>Tremellales</taxon>
        <taxon>Cryptococcaceae</taxon>
        <taxon>Cryptococcus</taxon>
    </lineage>
</organism>
<dbReference type="KEGG" id="cdep:91088495"/>
<evidence type="ECO:0000313" key="3">
    <source>
        <dbReference type="Proteomes" id="UP000094043"/>
    </source>
</evidence>
<dbReference type="InterPro" id="IPR039935">
    <property type="entry name" value="YML079W-like"/>
</dbReference>
<dbReference type="SUPFAM" id="SSF51182">
    <property type="entry name" value="RmlC-like cupins"/>
    <property type="match status" value="1"/>
</dbReference>
<dbReference type="InterPro" id="IPR011051">
    <property type="entry name" value="RmlC_Cupin_sf"/>
</dbReference>
<feature type="domain" description="DUF985" evidence="1">
    <location>
        <begin position="113"/>
        <end position="246"/>
    </location>
</feature>
<reference evidence="2" key="3">
    <citation type="submission" date="2024-01" db="EMBL/GenBank/DDBJ databases">
        <authorList>
            <person name="Coelho M.A."/>
            <person name="David-Palma M."/>
            <person name="Shea T."/>
            <person name="Sun S."/>
            <person name="Cuomo C.A."/>
            <person name="Heitman J."/>
        </authorList>
    </citation>
    <scope>NUCLEOTIDE SEQUENCE</scope>
    <source>
        <strain evidence="2">CBS 7841</strain>
    </source>
</reference>
<evidence type="ECO:0000313" key="2">
    <source>
        <dbReference type="EMBL" id="WVN89069.1"/>
    </source>
</evidence>